<evidence type="ECO:0000313" key="2">
    <source>
        <dbReference type="EMBL" id="MPN64470.1"/>
    </source>
</evidence>
<comment type="caution">
    <text evidence="2">The sequence shown here is derived from an EMBL/GenBank/DDBJ whole genome shotgun (WGS) entry which is preliminary data.</text>
</comment>
<organism evidence="2">
    <name type="scientific">bioreactor metagenome</name>
    <dbReference type="NCBI Taxonomy" id="1076179"/>
    <lineage>
        <taxon>unclassified sequences</taxon>
        <taxon>metagenomes</taxon>
        <taxon>ecological metagenomes</taxon>
    </lineage>
</organism>
<dbReference type="AlphaFoldDB" id="A0A645JN06"/>
<dbReference type="InterPro" id="IPR043128">
    <property type="entry name" value="Rev_trsase/Diguanyl_cyclase"/>
</dbReference>
<dbReference type="InterPro" id="IPR029787">
    <property type="entry name" value="Nucleotide_cyclase"/>
</dbReference>
<accession>A0A645JN06</accession>
<dbReference type="InterPro" id="IPR000160">
    <property type="entry name" value="GGDEF_dom"/>
</dbReference>
<dbReference type="PANTHER" id="PTHR46663:SF2">
    <property type="entry name" value="GGDEF DOMAIN-CONTAINING PROTEIN"/>
    <property type="match status" value="1"/>
</dbReference>
<dbReference type="EMBL" id="VSSQ01145383">
    <property type="protein sequence ID" value="MPN64470.1"/>
    <property type="molecule type" value="Genomic_DNA"/>
</dbReference>
<dbReference type="EC" id="2.7.7.65" evidence="2"/>
<dbReference type="CDD" id="cd01949">
    <property type="entry name" value="GGDEF"/>
    <property type="match status" value="1"/>
</dbReference>
<dbReference type="Gene3D" id="3.30.70.270">
    <property type="match status" value="1"/>
</dbReference>
<dbReference type="InterPro" id="IPR052163">
    <property type="entry name" value="DGC-Regulatory_Protein"/>
</dbReference>
<keyword evidence="2" id="KW-0808">Transferase</keyword>
<protein>
    <submittedName>
        <fullName evidence="2">Putative diguanylate cyclase DgcQ</fullName>
        <ecNumber evidence="2">2.7.7.65</ecNumber>
    </submittedName>
</protein>
<dbReference type="NCBIfam" id="TIGR00254">
    <property type="entry name" value="GGDEF"/>
    <property type="match status" value="1"/>
</dbReference>
<proteinExistence type="predicted"/>
<feature type="domain" description="GGDEF" evidence="1">
    <location>
        <begin position="1"/>
        <end position="128"/>
    </location>
</feature>
<evidence type="ECO:0000259" key="1">
    <source>
        <dbReference type="PROSITE" id="PS50887"/>
    </source>
</evidence>
<dbReference type="GO" id="GO:0052621">
    <property type="term" value="F:diguanylate cyclase activity"/>
    <property type="evidence" value="ECO:0007669"/>
    <property type="project" value="UniProtKB-EC"/>
</dbReference>
<keyword evidence="2" id="KW-0548">Nucleotidyltransferase</keyword>
<dbReference type="SUPFAM" id="SSF55073">
    <property type="entry name" value="Nucleotide cyclase"/>
    <property type="match status" value="1"/>
</dbReference>
<sequence length="128" mass="13550">MMDLDKFKSINDTYGHDTGDRVLVAFAELLTGTLRHEDAIARLGGDEFVALLPGIAKREATEIANRILRSAEAQSVSCGAKCDIPLVVSIGICDNASAASADAMLKAADQAMYQAKNGSGNCCVEWSL</sequence>
<name>A0A645JN06_9ZZZZ</name>
<dbReference type="PANTHER" id="PTHR46663">
    <property type="entry name" value="DIGUANYLATE CYCLASE DGCT-RELATED"/>
    <property type="match status" value="1"/>
</dbReference>
<gene>
    <name evidence="2" type="primary">dgcQ_4</name>
    <name evidence="2" type="ORF">SDC9_212245</name>
</gene>
<dbReference type="PROSITE" id="PS50887">
    <property type="entry name" value="GGDEF"/>
    <property type="match status" value="1"/>
</dbReference>
<dbReference type="SMART" id="SM00267">
    <property type="entry name" value="GGDEF"/>
    <property type="match status" value="1"/>
</dbReference>
<reference evidence="2" key="1">
    <citation type="submission" date="2019-08" db="EMBL/GenBank/DDBJ databases">
        <authorList>
            <person name="Kucharzyk K."/>
            <person name="Murdoch R.W."/>
            <person name="Higgins S."/>
            <person name="Loffler F."/>
        </authorList>
    </citation>
    <scope>NUCLEOTIDE SEQUENCE</scope>
</reference>
<dbReference type="Pfam" id="PF00990">
    <property type="entry name" value="GGDEF"/>
    <property type="match status" value="1"/>
</dbReference>